<name>A0A0E1VQL8_BURPE</name>
<evidence type="ECO:0000256" key="1">
    <source>
        <dbReference type="SAM" id="MobiDB-lite"/>
    </source>
</evidence>
<gene>
    <name evidence="4" type="ORF">BURPS1710A_A1529</name>
</gene>
<reference evidence="4" key="1">
    <citation type="submission" date="2009-05" db="EMBL/GenBank/DDBJ databases">
        <authorList>
            <person name="Harkins D.M."/>
            <person name="DeShazer D."/>
            <person name="Woods D.E."/>
            <person name="Brinkac L.M."/>
            <person name="Brown K.A."/>
            <person name="Hung G.C."/>
            <person name="Tuanyok A."/>
            <person name="Zhang B."/>
            <person name="Nierman W.C."/>
        </authorList>
    </citation>
    <scope>NUCLEOTIDE SEQUENCE [LARGE SCALE GENOMIC DNA]</scope>
    <source>
        <strain evidence="4">1710a</strain>
    </source>
</reference>
<proteinExistence type="predicted"/>
<dbReference type="PANTHER" id="PTHR30336">
    <property type="entry name" value="INNER MEMBRANE PROTEIN, PROBABLE PERMEASE"/>
    <property type="match status" value="1"/>
</dbReference>
<dbReference type="Proteomes" id="UP000001812">
    <property type="component" value="Chromosome II"/>
</dbReference>
<dbReference type="InterPro" id="IPR014729">
    <property type="entry name" value="Rossmann-like_a/b/a_fold"/>
</dbReference>
<dbReference type="InterPro" id="IPR003848">
    <property type="entry name" value="DUF218"/>
</dbReference>
<dbReference type="HOGENOM" id="CLU_053514_2_1_4"/>
<accession>A0A0E1VQL8</accession>
<feature type="transmembrane region" description="Helical" evidence="2">
    <location>
        <begin position="71"/>
        <end position="92"/>
    </location>
</feature>
<keyword evidence="2" id="KW-1133">Transmembrane helix</keyword>
<dbReference type="PANTHER" id="PTHR30336:SF4">
    <property type="entry name" value="ENVELOPE BIOGENESIS FACTOR ELYC"/>
    <property type="match status" value="1"/>
</dbReference>
<organism evidence="4">
    <name type="scientific">Burkholderia pseudomallei 1710a</name>
    <dbReference type="NCBI Taxonomy" id="320371"/>
    <lineage>
        <taxon>Bacteria</taxon>
        <taxon>Pseudomonadati</taxon>
        <taxon>Pseudomonadota</taxon>
        <taxon>Betaproteobacteria</taxon>
        <taxon>Burkholderiales</taxon>
        <taxon>Burkholderiaceae</taxon>
        <taxon>Burkholderia</taxon>
        <taxon>pseudomallei group</taxon>
    </lineage>
</organism>
<keyword evidence="2" id="KW-0812">Transmembrane</keyword>
<evidence type="ECO:0000259" key="3">
    <source>
        <dbReference type="Pfam" id="PF02698"/>
    </source>
</evidence>
<feature type="transmembrane region" description="Helical" evidence="2">
    <location>
        <begin position="40"/>
        <end position="59"/>
    </location>
</feature>
<dbReference type="GO" id="GO:0005886">
    <property type="term" value="C:plasma membrane"/>
    <property type="evidence" value="ECO:0007669"/>
    <property type="project" value="TreeGrafter"/>
</dbReference>
<dbReference type="GO" id="GO:0043164">
    <property type="term" value="P:Gram-negative-bacterium-type cell wall biogenesis"/>
    <property type="evidence" value="ECO:0007669"/>
    <property type="project" value="TreeGrafter"/>
</dbReference>
<dbReference type="Gene3D" id="3.40.50.620">
    <property type="entry name" value="HUPs"/>
    <property type="match status" value="1"/>
</dbReference>
<dbReference type="CDD" id="cd06259">
    <property type="entry name" value="YdcF-like"/>
    <property type="match status" value="1"/>
</dbReference>
<protein>
    <recommendedName>
        <fullName evidence="3">DUF218 domain-containing protein</fullName>
    </recommendedName>
</protein>
<dbReference type="EMBL" id="CM000833">
    <property type="protein sequence ID" value="EET03128.1"/>
    <property type="molecule type" value="Genomic_DNA"/>
</dbReference>
<dbReference type="GO" id="GO:0000270">
    <property type="term" value="P:peptidoglycan metabolic process"/>
    <property type="evidence" value="ECO:0007669"/>
    <property type="project" value="TreeGrafter"/>
</dbReference>
<keyword evidence="2" id="KW-0472">Membrane</keyword>
<evidence type="ECO:0000313" key="4">
    <source>
        <dbReference type="EMBL" id="EET03128.1"/>
    </source>
</evidence>
<feature type="region of interest" description="Disordered" evidence="1">
    <location>
        <begin position="1"/>
        <end position="23"/>
    </location>
</feature>
<sequence>MLGHSHAPTLFPHDTRSQPDRLAAPPASARLRLGFGLHAGGPRMTLALLTVVALVAALLRFTKRRRASRALFVATVAAFFAIGCGLVPAWLLRALQAPYAARPAIEWGERNAIVMLGLGTEKIAATGAVEPGTFSYSRVVEAASLYRDCRRARADADCKILVSGGDARRNGVPEASVYRDALVGVGIDAADVLSEPRSMNTWQNAQFTRVALDGYRADRVLLVTSGIHLRRSMLYFAHFGVAAIAVRAEYLQAVTFPLPLAYNFAIADLALHEYLGIARYRLYNALGWNPARTRPGDA</sequence>
<dbReference type="AlphaFoldDB" id="A0A0E1VQL8"/>
<dbReference type="Pfam" id="PF02698">
    <property type="entry name" value="DUF218"/>
    <property type="match status" value="1"/>
</dbReference>
<dbReference type="InterPro" id="IPR051599">
    <property type="entry name" value="Cell_Envelope_Assoc"/>
</dbReference>
<evidence type="ECO:0000256" key="2">
    <source>
        <dbReference type="SAM" id="Phobius"/>
    </source>
</evidence>
<feature type="domain" description="DUF218" evidence="3">
    <location>
        <begin position="112"/>
        <end position="276"/>
    </location>
</feature>